<dbReference type="Gene3D" id="3.40.960.10">
    <property type="entry name" value="VSR Endonuclease"/>
    <property type="match status" value="1"/>
</dbReference>
<comment type="caution">
    <text evidence="2">The sequence shown here is derived from an EMBL/GenBank/DDBJ whole genome shotgun (WGS) entry which is preliminary data.</text>
</comment>
<keyword evidence="2" id="KW-0540">Nuclease</keyword>
<evidence type="ECO:0000313" key="2">
    <source>
        <dbReference type="EMBL" id="MFC0686036.1"/>
    </source>
</evidence>
<dbReference type="InterPro" id="IPR047216">
    <property type="entry name" value="Endonuclease_DUF559_bact"/>
</dbReference>
<dbReference type="GO" id="GO:0004519">
    <property type="term" value="F:endonuclease activity"/>
    <property type="evidence" value="ECO:0007669"/>
    <property type="project" value="UniProtKB-KW"/>
</dbReference>
<dbReference type="InterPro" id="IPR007569">
    <property type="entry name" value="DUF559"/>
</dbReference>
<keyword evidence="2" id="KW-0378">Hydrolase</keyword>
<reference evidence="2 3" key="1">
    <citation type="submission" date="2024-09" db="EMBL/GenBank/DDBJ databases">
        <authorList>
            <person name="Sun Q."/>
            <person name="Mori K."/>
        </authorList>
    </citation>
    <scope>NUCLEOTIDE SEQUENCE [LARGE SCALE GENOMIC DNA]</scope>
    <source>
        <strain evidence="2 3">CICC 11035S</strain>
    </source>
</reference>
<proteinExistence type="predicted"/>
<evidence type="ECO:0000313" key="3">
    <source>
        <dbReference type="Proteomes" id="UP001589858"/>
    </source>
</evidence>
<dbReference type="InterPro" id="IPR011335">
    <property type="entry name" value="Restrct_endonuc-II-like"/>
</dbReference>
<dbReference type="SUPFAM" id="SSF52980">
    <property type="entry name" value="Restriction endonuclease-like"/>
    <property type="match status" value="1"/>
</dbReference>
<organism evidence="2 3">
    <name type="scientific">Novosphingobium clariflavum</name>
    <dbReference type="NCBI Taxonomy" id="2029884"/>
    <lineage>
        <taxon>Bacteria</taxon>
        <taxon>Pseudomonadati</taxon>
        <taxon>Pseudomonadota</taxon>
        <taxon>Alphaproteobacteria</taxon>
        <taxon>Sphingomonadales</taxon>
        <taxon>Sphingomonadaceae</taxon>
        <taxon>Novosphingobium</taxon>
    </lineage>
</organism>
<evidence type="ECO:0000259" key="1">
    <source>
        <dbReference type="Pfam" id="PF04480"/>
    </source>
</evidence>
<dbReference type="EMBL" id="JBHLTM010000061">
    <property type="protein sequence ID" value="MFC0686036.1"/>
    <property type="molecule type" value="Genomic_DNA"/>
</dbReference>
<dbReference type="PANTHER" id="PTHR38590">
    <property type="entry name" value="BLL0828 PROTEIN"/>
    <property type="match status" value="1"/>
</dbReference>
<accession>A0ABV6S9V8</accession>
<dbReference type="CDD" id="cd01038">
    <property type="entry name" value="Endonuclease_DUF559"/>
    <property type="match status" value="1"/>
</dbReference>
<sequence>MSRARDLRRSMTKPEVALWQELRQRPGGLKFRCQHPIGPYVVDVCCLLPRLVVEVDGIAHDMGNNPARDEERDRFIKENGFRVLRVSASRVLTDAAAAASAIVAWAENPLHRPVDGGPPRTGEDR</sequence>
<keyword evidence="3" id="KW-1185">Reference proteome</keyword>
<keyword evidence="2" id="KW-0255">Endonuclease</keyword>
<dbReference type="PANTHER" id="PTHR38590:SF1">
    <property type="entry name" value="BLL0828 PROTEIN"/>
    <property type="match status" value="1"/>
</dbReference>
<protein>
    <submittedName>
        <fullName evidence="2">Endonuclease domain-containing protein</fullName>
    </submittedName>
</protein>
<feature type="domain" description="DUF559" evidence="1">
    <location>
        <begin position="2"/>
        <end position="103"/>
    </location>
</feature>
<dbReference type="RefSeq" id="WP_267218999.1">
    <property type="nucleotide sequence ID" value="NZ_JAPCWC010000002.1"/>
</dbReference>
<dbReference type="Proteomes" id="UP001589858">
    <property type="component" value="Unassembled WGS sequence"/>
</dbReference>
<gene>
    <name evidence="2" type="ORF">ACFFF8_15690</name>
</gene>
<dbReference type="Pfam" id="PF04480">
    <property type="entry name" value="DUF559"/>
    <property type="match status" value="1"/>
</dbReference>
<name>A0ABV6S9V8_9SPHN</name>